<protein>
    <submittedName>
        <fullName evidence="1">Uncharacterized protein</fullName>
    </submittedName>
</protein>
<accession>D1AMT7</accession>
<organism evidence="1 2">
    <name type="scientific">Sebaldella termitidis (strain ATCC 33386 / NCTC 11300)</name>
    <dbReference type="NCBI Taxonomy" id="526218"/>
    <lineage>
        <taxon>Bacteria</taxon>
        <taxon>Fusobacteriati</taxon>
        <taxon>Fusobacteriota</taxon>
        <taxon>Fusobacteriia</taxon>
        <taxon>Fusobacteriales</taxon>
        <taxon>Leptotrichiaceae</taxon>
        <taxon>Sebaldella</taxon>
    </lineage>
</organism>
<evidence type="ECO:0000313" key="1">
    <source>
        <dbReference type="EMBL" id="ACZ07313.1"/>
    </source>
</evidence>
<name>D1AMT7_SEBTE</name>
<proteinExistence type="predicted"/>
<dbReference type="Proteomes" id="UP000000845">
    <property type="component" value="Chromosome"/>
</dbReference>
<dbReference type="HOGENOM" id="CLU_3047880_0_0_0"/>
<dbReference type="KEGG" id="str:Sterm_0432"/>
<sequence>MEGGVIGDDGRFYSNKLNVEIVVIKIGSYATSGYPTGGIPVNLVRERFTPIIFE</sequence>
<keyword evidence="2" id="KW-1185">Reference proteome</keyword>
<dbReference type="EMBL" id="CP001739">
    <property type="protein sequence ID" value="ACZ07313.1"/>
    <property type="molecule type" value="Genomic_DNA"/>
</dbReference>
<evidence type="ECO:0000313" key="2">
    <source>
        <dbReference type="Proteomes" id="UP000000845"/>
    </source>
</evidence>
<reference evidence="1 2" key="2">
    <citation type="journal article" date="2010" name="Stand. Genomic Sci.">
        <title>Complete genome sequence of Sebaldella termitidis type strain (NCTC 11300).</title>
        <authorList>
            <person name="Harmon-Smith M."/>
            <person name="Celia L."/>
            <person name="Chertkov O."/>
            <person name="Lapidus A."/>
            <person name="Copeland A."/>
            <person name="Glavina Del Rio T."/>
            <person name="Nolan M."/>
            <person name="Lucas S."/>
            <person name="Tice H."/>
            <person name="Cheng J.F."/>
            <person name="Han C."/>
            <person name="Detter J.C."/>
            <person name="Bruce D."/>
            <person name="Goodwin L."/>
            <person name="Pitluck S."/>
            <person name="Pati A."/>
            <person name="Liolios K."/>
            <person name="Ivanova N."/>
            <person name="Mavromatis K."/>
            <person name="Mikhailova N."/>
            <person name="Chen A."/>
            <person name="Palaniappan K."/>
            <person name="Land M."/>
            <person name="Hauser L."/>
            <person name="Chang Y.J."/>
            <person name="Jeffries C.D."/>
            <person name="Brettin T."/>
            <person name="Goker M."/>
            <person name="Beck B."/>
            <person name="Bristow J."/>
            <person name="Eisen J.A."/>
            <person name="Markowitz V."/>
            <person name="Hugenholtz P."/>
            <person name="Kyrpides N.C."/>
            <person name="Klenk H.P."/>
            <person name="Chen F."/>
        </authorList>
    </citation>
    <scope>NUCLEOTIDE SEQUENCE [LARGE SCALE GENOMIC DNA]</scope>
    <source>
        <strain evidence="2">ATCC 33386 / NCTC 11300</strain>
    </source>
</reference>
<reference evidence="2" key="1">
    <citation type="submission" date="2009-09" db="EMBL/GenBank/DDBJ databases">
        <title>The complete chromosome of Sebaldella termitidis ATCC 33386.</title>
        <authorList>
            <consortium name="US DOE Joint Genome Institute (JGI-PGF)"/>
            <person name="Lucas S."/>
            <person name="Copeland A."/>
            <person name="Lapidus A."/>
            <person name="Glavina del Rio T."/>
            <person name="Dalin E."/>
            <person name="Tice H."/>
            <person name="Bruce D."/>
            <person name="Goodwin L."/>
            <person name="Pitluck S."/>
            <person name="Kyrpides N."/>
            <person name="Mavromatis K."/>
            <person name="Ivanova N."/>
            <person name="Mikhailova N."/>
            <person name="Sims D."/>
            <person name="Meincke L."/>
            <person name="Brettin T."/>
            <person name="Detter J.C."/>
            <person name="Han C."/>
            <person name="Larimer F."/>
            <person name="Land M."/>
            <person name="Hauser L."/>
            <person name="Markowitz V."/>
            <person name="Cheng J.F."/>
            <person name="Hugenholtz P."/>
            <person name="Woyke T."/>
            <person name="Wu D."/>
            <person name="Eisen J.A."/>
        </authorList>
    </citation>
    <scope>NUCLEOTIDE SEQUENCE [LARGE SCALE GENOMIC DNA]</scope>
    <source>
        <strain evidence="2">ATCC 33386 / NCTC 11300</strain>
    </source>
</reference>
<gene>
    <name evidence="1" type="ordered locus">Sterm_0432</name>
</gene>
<dbReference type="AlphaFoldDB" id="D1AMT7"/>